<organism evidence="1 2">
    <name type="scientific">Streptomyces microflavus</name>
    <name type="common">Streptomyces lipmanii</name>
    <dbReference type="NCBI Taxonomy" id="1919"/>
    <lineage>
        <taxon>Bacteria</taxon>
        <taxon>Bacillati</taxon>
        <taxon>Actinomycetota</taxon>
        <taxon>Actinomycetes</taxon>
        <taxon>Kitasatosporales</taxon>
        <taxon>Streptomycetaceae</taxon>
        <taxon>Streptomyces</taxon>
    </lineage>
</organism>
<evidence type="ECO:0000313" key="1">
    <source>
        <dbReference type="EMBL" id="QKW44411.1"/>
    </source>
</evidence>
<name>A0A7H8MQT9_STRMI</name>
<accession>A0A7H8MQT9</accession>
<gene>
    <name evidence="1" type="ORF">HUT09_18805</name>
</gene>
<sequence length="124" mass="13322">MSVSPRTPAGQWAGTVTHDGEVDDYTVTFQDDGALVVVTQKSTGAGSWSQTDADTFAFFLREDFNTDVTQISPTGFQAAYIKIDIEARLEGDGKFTGKGKAVVHGTDDTVIYSTDAETDAHRVP</sequence>
<dbReference type="GeneID" id="87633292"/>
<dbReference type="AlphaFoldDB" id="A0A7H8MQT9"/>
<evidence type="ECO:0000313" key="2">
    <source>
        <dbReference type="Proteomes" id="UP000509345"/>
    </source>
</evidence>
<protein>
    <submittedName>
        <fullName evidence="1">Dehydrogenase</fullName>
    </submittedName>
</protein>
<proteinExistence type="predicted"/>
<reference evidence="1 2" key="1">
    <citation type="submission" date="2020-06" db="EMBL/GenBank/DDBJ databases">
        <title>Genome mining for natural products.</title>
        <authorList>
            <person name="Zhang B."/>
            <person name="Shi J."/>
            <person name="Ge H."/>
        </authorList>
    </citation>
    <scope>NUCLEOTIDE SEQUENCE [LARGE SCALE GENOMIC DNA]</scope>
    <source>
        <strain evidence="1 2">NA06532</strain>
    </source>
</reference>
<dbReference type="RefSeq" id="WP_176144220.1">
    <property type="nucleotide sequence ID" value="NZ_CP054926.1"/>
</dbReference>
<dbReference type="EMBL" id="CP054926">
    <property type="protein sequence ID" value="QKW44411.1"/>
    <property type="molecule type" value="Genomic_DNA"/>
</dbReference>
<dbReference type="Proteomes" id="UP000509345">
    <property type="component" value="Chromosome"/>
</dbReference>